<dbReference type="EMBL" id="MU865927">
    <property type="protein sequence ID" value="KAK4451685.1"/>
    <property type="molecule type" value="Genomic_DNA"/>
</dbReference>
<dbReference type="InterPro" id="IPR017946">
    <property type="entry name" value="PLC-like_Pdiesterase_TIM-brl"/>
</dbReference>
<dbReference type="PROSITE" id="PS50007">
    <property type="entry name" value="PIPLC_X_DOMAIN"/>
    <property type="match status" value="1"/>
</dbReference>
<comment type="caution">
    <text evidence="2">The sequence shown here is derived from an EMBL/GenBank/DDBJ whole genome shotgun (WGS) entry which is preliminary data.</text>
</comment>
<dbReference type="AlphaFoldDB" id="A0AAV9GVJ7"/>
<dbReference type="SMART" id="SM00148">
    <property type="entry name" value="PLCXc"/>
    <property type="match status" value="1"/>
</dbReference>
<keyword evidence="3" id="KW-1185">Reference proteome</keyword>
<dbReference type="GO" id="GO:0006629">
    <property type="term" value="P:lipid metabolic process"/>
    <property type="evidence" value="ECO:0007669"/>
    <property type="project" value="InterPro"/>
</dbReference>
<dbReference type="Gene3D" id="3.20.20.190">
    <property type="entry name" value="Phosphatidylinositol (PI) phosphodiesterase"/>
    <property type="match status" value="1"/>
</dbReference>
<dbReference type="GO" id="GO:0008081">
    <property type="term" value="F:phosphoric diester hydrolase activity"/>
    <property type="evidence" value="ECO:0007669"/>
    <property type="project" value="InterPro"/>
</dbReference>
<evidence type="ECO:0000259" key="1">
    <source>
        <dbReference type="SMART" id="SM00148"/>
    </source>
</evidence>
<dbReference type="SUPFAM" id="SSF51695">
    <property type="entry name" value="PLC-like phosphodiesterases"/>
    <property type="match status" value="1"/>
</dbReference>
<evidence type="ECO:0000313" key="3">
    <source>
        <dbReference type="Proteomes" id="UP001321760"/>
    </source>
</evidence>
<name>A0AAV9GVJ7_9PEZI</name>
<gene>
    <name evidence="2" type="ORF">QBC34DRAFT_400479</name>
</gene>
<dbReference type="Proteomes" id="UP001321760">
    <property type="component" value="Unassembled WGS sequence"/>
</dbReference>
<organism evidence="2 3">
    <name type="scientific">Podospora aff. communis PSN243</name>
    <dbReference type="NCBI Taxonomy" id="3040156"/>
    <lineage>
        <taxon>Eukaryota</taxon>
        <taxon>Fungi</taxon>
        <taxon>Dikarya</taxon>
        <taxon>Ascomycota</taxon>
        <taxon>Pezizomycotina</taxon>
        <taxon>Sordariomycetes</taxon>
        <taxon>Sordariomycetidae</taxon>
        <taxon>Sordariales</taxon>
        <taxon>Podosporaceae</taxon>
        <taxon>Podospora</taxon>
    </lineage>
</organism>
<protein>
    <submittedName>
        <fullName evidence="2">PLC-like phosphodiesterase</fullName>
    </submittedName>
</protein>
<feature type="domain" description="Phosphatidylinositol-specific phospholipase C X" evidence="1">
    <location>
        <begin position="41"/>
        <end position="187"/>
    </location>
</feature>
<accession>A0AAV9GVJ7</accession>
<proteinExistence type="predicted"/>
<dbReference type="CDD" id="cd08586">
    <property type="entry name" value="PI-PLCc_BcPLC_like"/>
    <property type="match status" value="1"/>
</dbReference>
<dbReference type="InterPro" id="IPR051057">
    <property type="entry name" value="PI-PLC_domain"/>
</dbReference>
<sequence length="352" mass="38283">MRNTSTDKEFTLIYLPNTSPAYLTLFSSSHLPSWMSSLPPHLPLSSLSIPGTHNSPTHYTALPSVRCQAVPIRSQLDNGIRFLDIRVSVPEGDTDLALVHSAFPIALSGTKYFHDLLAKVYSFLDANPSESVLMSLKREGTGKGTDQMLGQYLRDRYFAGEDARRWYTAPRIPTLGEARGKIVLVRRFHLDASMQEAGLGIDGSVWPDNCADGTCGSGQIRIQDFYEVGQTELIGKKIDFARAELERAGQQAFVPVGEMAASGGPLPIFINFLSASSFFNASCWPDKIAAKINPSIIDYLCTGHGAPGKGPGQLTIGDAGTGVVVIDYVGNNGDWDIVRCIVGWNSRLQLKT</sequence>
<dbReference type="Pfam" id="PF00388">
    <property type="entry name" value="PI-PLC-X"/>
    <property type="match status" value="1"/>
</dbReference>
<reference evidence="2" key="1">
    <citation type="journal article" date="2023" name="Mol. Phylogenet. Evol.">
        <title>Genome-scale phylogeny and comparative genomics of the fungal order Sordariales.</title>
        <authorList>
            <person name="Hensen N."/>
            <person name="Bonometti L."/>
            <person name="Westerberg I."/>
            <person name="Brannstrom I.O."/>
            <person name="Guillou S."/>
            <person name="Cros-Aarteil S."/>
            <person name="Calhoun S."/>
            <person name="Haridas S."/>
            <person name="Kuo A."/>
            <person name="Mondo S."/>
            <person name="Pangilinan J."/>
            <person name="Riley R."/>
            <person name="LaButti K."/>
            <person name="Andreopoulos B."/>
            <person name="Lipzen A."/>
            <person name="Chen C."/>
            <person name="Yan M."/>
            <person name="Daum C."/>
            <person name="Ng V."/>
            <person name="Clum A."/>
            <person name="Steindorff A."/>
            <person name="Ohm R.A."/>
            <person name="Martin F."/>
            <person name="Silar P."/>
            <person name="Natvig D.O."/>
            <person name="Lalanne C."/>
            <person name="Gautier V."/>
            <person name="Ament-Velasquez S.L."/>
            <person name="Kruys A."/>
            <person name="Hutchinson M.I."/>
            <person name="Powell A.J."/>
            <person name="Barry K."/>
            <person name="Miller A.N."/>
            <person name="Grigoriev I.V."/>
            <person name="Debuchy R."/>
            <person name="Gladieux P."/>
            <person name="Hiltunen Thoren M."/>
            <person name="Johannesson H."/>
        </authorList>
    </citation>
    <scope>NUCLEOTIDE SEQUENCE</scope>
    <source>
        <strain evidence="2">PSN243</strain>
    </source>
</reference>
<evidence type="ECO:0000313" key="2">
    <source>
        <dbReference type="EMBL" id="KAK4451685.1"/>
    </source>
</evidence>
<dbReference type="PANTHER" id="PTHR13593">
    <property type="match status" value="1"/>
</dbReference>
<dbReference type="InterPro" id="IPR000909">
    <property type="entry name" value="PLipase_C_PInositol-sp_X_dom"/>
</dbReference>
<dbReference type="PANTHER" id="PTHR13593:SF113">
    <property type="entry name" value="SI:DKEY-266F7.9"/>
    <property type="match status" value="1"/>
</dbReference>
<reference evidence="2" key="2">
    <citation type="submission" date="2023-05" db="EMBL/GenBank/DDBJ databases">
        <authorList>
            <consortium name="Lawrence Berkeley National Laboratory"/>
            <person name="Steindorff A."/>
            <person name="Hensen N."/>
            <person name="Bonometti L."/>
            <person name="Westerberg I."/>
            <person name="Brannstrom I.O."/>
            <person name="Guillou S."/>
            <person name="Cros-Aarteil S."/>
            <person name="Calhoun S."/>
            <person name="Haridas S."/>
            <person name="Kuo A."/>
            <person name="Mondo S."/>
            <person name="Pangilinan J."/>
            <person name="Riley R."/>
            <person name="Labutti K."/>
            <person name="Andreopoulos B."/>
            <person name="Lipzen A."/>
            <person name="Chen C."/>
            <person name="Yanf M."/>
            <person name="Daum C."/>
            <person name="Ng V."/>
            <person name="Clum A."/>
            <person name="Ohm R."/>
            <person name="Martin F."/>
            <person name="Silar P."/>
            <person name="Natvig D."/>
            <person name="Lalanne C."/>
            <person name="Gautier V."/>
            <person name="Ament-Velasquez S.L."/>
            <person name="Kruys A."/>
            <person name="Hutchinson M.I."/>
            <person name="Powell A.J."/>
            <person name="Barry K."/>
            <person name="Miller A.N."/>
            <person name="Grigoriev I.V."/>
            <person name="Debuchy R."/>
            <person name="Gladieux P."/>
            <person name="Thoren M.H."/>
            <person name="Johannesson H."/>
        </authorList>
    </citation>
    <scope>NUCLEOTIDE SEQUENCE</scope>
    <source>
        <strain evidence="2">PSN243</strain>
    </source>
</reference>